<feature type="domain" description="Sulfatase N-terminal" evidence="4">
    <location>
        <begin position="2"/>
        <end position="310"/>
    </location>
</feature>
<name>A0AAD5KES8_9CRUS</name>
<dbReference type="PANTHER" id="PTHR42693">
    <property type="entry name" value="ARYLSULFATASE FAMILY MEMBER"/>
    <property type="match status" value="1"/>
</dbReference>
<evidence type="ECO:0000313" key="6">
    <source>
        <dbReference type="Proteomes" id="UP000820818"/>
    </source>
</evidence>
<dbReference type="Gene3D" id="3.30.1120.10">
    <property type="match status" value="1"/>
</dbReference>
<dbReference type="EMBL" id="WJBH02000147">
    <property type="protein sequence ID" value="KAI9550491.1"/>
    <property type="molecule type" value="Genomic_DNA"/>
</dbReference>
<dbReference type="InterPro" id="IPR017850">
    <property type="entry name" value="Alkaline_phosphatase_core_sf"/>
</dbReference>
<dbReference type="GO" id="GO:0004065">
    <property type="term" value="F:arylsulfatase activity"/>
    <property type="evidence" value="ECO:0007669"/>
    <property type="project" value="TreeGrafter"/>
</dbReference>
<dbReference type="AlphaFoldDB" id="A0AAD5KES8"/>
<evidence type="ECO:0000256" key="1">
    <source>
        <dbReference type="ARBA" id="ARBA00001913"/>
    </source>
</evidence>
<dbReference type="InterPro" id="IPR000917">
    <property type="entry name" value="Sulfatase_N"/>
</dbReference>
<dbReference type="InterPro" id="IPR050738">
    <property type="entry name" value="Sulfatase"/>
</dbReference>
<dbReference type="Gene3D" id="3.40.720.10">
    <property type="entry name" value="Alkaline Phosphatase, subunit A"/>
    <property type="match status" value="1"/>
</dbReference>
<proteinExistence type="inferred from homology"/>
<evidence type="ECO:0000256" key="3">
    <source>
        <dbReference type="ARBA" id="ARBA00022801"/>
    </source>
</evidence>
<accession>A0AAD5KES8</accession>
<comment type="similarity">
    <text evidence="2">Belongs to the sulfatase family.</text>
</comment>
<keyword evidence="6" id="KW-1185">Reference proteome</keyword>
<evidence type="ECO:0000256" key="2">
    <source>
        <dbReference type="ARBA" id="ARBA00008779"/>
    </source>
</evidence>
<organism evidence="5 6">
    <name type="scientific">Daphnia sinensis</name>
    <dbReference type="NCBI Taxonomy" id="1820382"/>
    <lineage>
        <taxon>Eukaryota</taxon>
        <taxon>Metazoa</taxon>
        <taxon>Ecdysozoa</taxon>
        <taxon>Arthropoda</taxon>
        <taxon>Crustacea</taxon>
        <taxon>Branchiopoda</taxon>
        <taxon>Diplostraca</taxon>
        <taxon>Cladocera</taxon>
        <taxon>Anomopoda</taxon>
        <taxon>Daphniidae</taxon>
        <taxon>Daphnia</taxon>
        <taxon>Daphnia similis group</taxon>
    </lineage>
</organism>
<dbReference type="Proteomes" id="UP000820818">
    <property type="component" value="Unassembled WGS sequence"/>
</dbReference>
<evidence type="ECO:0000259" key="4">
    <source>
        <dbReference type="Pfam" id="PF00884"/>
    </source>
</evidence>
<dbReference type="Pfam" id="PF00884">
    <property type="entry name" value="Sulfatase"/>
    <property type="match status" value="1"/>
</dbReference>
<gene>
    <name evidence="5" type="ORF">GHT06_003668</name>
</gene>
<comment type="caution">
    <text evidence="5">The sequence shown here is derived from an EMBL/GenBank/DDBJ whole genome shotgun (WGS) entry which is preliminary data.</text>
</comment>
<dbReference type="PANTHER" id="PTHR42693:SF53">
    <property type="entry name" value="ENDO-4-O-SULFATASE"/>
    <property type="match status" value="1"/>
</dbReference>
<dbReference type="SUPFAM" id="SSF53649">
    <property type="entry name" value="Alkaline phosphatase-like"/>
    <property type="match status" value="1"/>
</dbReference>
<protein>
    <submittedName>
        <fullName evidence="5">Arylsulfatase A-like</fullName>
    </submittedName>
</protein>
<dbReference type="Pfam" id="PF14707">
    <property type="entry name" value="Sulfatase_C"/>
    <property type="match status" value="1"/>
</dbReference>
<reference evidence="5" key="1">
    <citation type="submission" date="2022-05" db="EMBL/GenBank/DDBJ databases">
        <title>A multi-omics perspective on studying reproductive biology in Daphnia sinensis.</title>
        <authorList>
            <person name="Jia J."/>
        </authorList>
    </citation>
    <scope>NUCLEOTIDE SEQUENCE</scope>
    <source>
        <strain evidence="5">WSL</strain>
    </source>
</reference>
<evidence type="ECO:0000313" key="5">
    <source>
        <dbReference type="EMBL" id="KAI9550491.1"/>
    </source>
</evidence>
<keyword evidence="3" id="KW-0378">Hydrolase</keyword>
<dbReference type="CDD" id="cd16026">
    <property type="entry name" value="GALNS_like"/>
    <property type="match status" value="1"/>
</dbReference>
<sequence>MGYGDLSSYGALDINTPNLDRLASEGIRFTNFLSAQAVCSASRAAILTGCYSNRVGISGALFPASQIGLNKDETTIAELLKQKNYVTGIFGKWHLGDAQEFLPLNHGFDEYLGIPYSNDMWPVNYDGNPAKSGTNKYRFPPLPLIKNNAPIDTIRTLEDQALLTSKFTDEAISFIRRNKKRPFFAYIPHPMPHVPINASAAFRGKSKQGLYGDMIQEIDYNVGKIMDVLKNEGLEKNTMIIFTSDNGPWLNFGNHAGNTGGLREGKGSSFEGGQRVPCIISWKGKIPGGLVANQLASTIDILPTIAKLTGTSLPNKKIDGIDLGEILKGNMQASPRKNFLYYYRQNALEAVRIDNWKLVFEHPSRSYLNQAPGMDGFPGNAPENVMMPEALYDLRRDPGEQYDVKAHFPEIVKELKALADEARADLGDDLQKIEGANRRAAGKVK</sequence>
<comment type="cofactor">
    <cofactor evidence="1">
        <name>Ca(2+)</name>
        <dbReference type="ChEBI" id="CHEBI:29108"/>
    </cofactor>
</comment>